<evidence type="ECO:0000256" key="2">
    <source>
        <dbReference type="SAM" id="Phobius"/>
    </source>
</evidence>
<keyword evidence="1" id="KW-0175">Coiled coil</keyword>
<keyword evidence="4" id="KW-1185">Reference proteome</keyword>
<evidence type="ECO:0000256" key="1">
    <source>
        <dbReference type="SAM" id="Coils"/>
    </source>
</evidence>
<protein>
    <submittedName>
        <fullName evidence="3">Uncharacterized protein</fullName>
    </submittedName>
</protein>
<comment type="caution">
    <text evidence="3">The sequence shown here is derived from an EMBL/GenBank/DDBJ whole genome shotgun (WGS) entry which is preliminary data.</text>
</comment>
<name>A0ABT8BUY4_9VIBR</name>
<dbReference type="RefSeq" id="WP_170882132.1">
    <property type="nucleotide sequence ID" value="NZ_JABEYA020000001.1"/>
</dbReference>
<feature type="coiled-coil region" evidence="1">
    <location>
        <begin position="205"/>
        <end position="239"/>
    </location>
</feature>
<accession>A0ABT8BUY4</accession>
<dbReference type="Proteomes" id="UP001238540">
    <property type="component" value="Unassembled WGS sequence"/>
</dbReference>
<sequence>MDWRHIKGILRTHAKSVSLTVVGGVSALMIPVWQIYFVETSDINVEIGEIRRINSDNYQVALATEELQLLTPYIDEDLFYGLEFNGERGDRIRYPTFDVGTLERAYNSAKVDLKNIAQTKRQLSQHIMTIDAYLDPENRESLLTEFRVGEMKSWGLKNYIDGDEAVYYEHQVLSITRNYSDMTFQRGKGPALNVPALKFLLSDVKEDLQEVITTNDATLEKLRDNMRGIDAQLAKIKREQQELYSFFELDAVATNIGRASTSLRPIGMVRVNISDNNYVDVKLEMIDFQELSEIPASSTRLLSYRSQELHQMPVEDRNLVNAFWGSTGQARLLNLDTKMQVYSSNPTAFAYNSNQKVLFDHLKKAAASLSY</sequence>
<keyword evidence="2" id="KW-1133">Transmembrane helix</keyword>
<keyword evidence="2" id="KW-0472">Membrane</keyword>
<organism evidence="3 4">
    <name type="scientific">Vibrio ostreicida</name>
    <dbReference type="NCBI Taxonomy" id="526588"/>
    <lineage>
        <taxon>Bacteria</taxon>
        <taxon>Pseudomonadati</taxon>
        <taxon>Pseudomonadota</taxon>
        <taxon>Gammaproteobacteria</taxon>
        <taxon>Vibrionales</taxon>
        <taxon>Vibrionaceae</taxon>
        <taxon>Vibrio</taxon>
    </lineage>
</organism>
<evidence type="ECO:0000313" key="4">
    <source>
        <dbReference type="Proteomes" id="UP001238540"/>
    </source>
</evidence>
<evidence type="ECO:0000313" key="3">
    <source>
        <dbReference type="EMBL" id="MDN3610587.1"/>
    </source>
</evidence>
<gene>
    <name evidence="3" type="ORF">QWZ16_12820</name>
</gene>
<dbReference type="EMBL" id="JAUFQC010000001">
    <property type="protein sequence ID" value="MDN3610587.1"/>
    <property type="molecule type" value="Genomic_DNA"/>
</dbReference>
<reference evidence="4" key="1">
    <citation type="journal article" date="2019" name="Int. J. Syst. Evol. Microbiol.">
        <title>The Global Catalogue of Microorganisms (GCM) 10K type strain sequencing project: providing services to taxonomists for standard genome sequencing and annotation.</title>
        <authorList>
            <consortium name="The Broad Institute Genomics Platform"/>
            <consortium name="The Broad Institute Genome Sequencing Center for Infectious Disease"/>
            <person name="Wu L."/>
            <person name="Ma J."/>
        </authorList>
    </citation>
    <scope>NUCLEOTIDE SEQUENCE [LARGE SCALE GENOMIC DNA]</scope>
    <source>
        <strain evidence="4">CECT 7398</strain>
    </source>
</reference>
<proteinExistence type="predicted"/>
<feature type="transmembrane region" description="Helical" evidence="2">
    <location>
        <begin position="16"/>
        <end position="36"/>
    </location>
</feature>
<keyword evidence="2" id="KW-0812">Transmembrane</keyword>